<keyword evidence="1" id="KW-1133">Transmembrane helix</keyword>
<keyword evidence="5" id="KW-1185">Reference proteome</keyword>
<dbReference type="SMART" id="SM00028">
    <property type="entry name" value="TPR"/>
    <property type="match status" value="3"/>
</dbReference>
<dbReference type="Pfam" id="PF04397">
    <property type="entry name" value="LytTR"/>
    <property type="match status" value="1"/>
</dbReference>
<dbReference type="InterPro" id="IPR019734">
    <property type="entry name" value="TPR_rpt"/>
</dbReference>
<feature type="signal peptide" evidence="2">
    <location>
        <begin position="1"/>
        <end position="20"/>
    </location>
</feature>
<comment type="caution">
    <text evidence="4">The sequence shown here is derived from an EMBL/GenBank/DDBJ whole genome shotgun (WGS) entry which is preliminary data.</text>
</comment>
<evidence type="ECO:0000313" key="5">
    <source>
        <dbReference type="Proteomes" id="UP001138686"/>
    </source>
</evidence>
<dbReference type="InterPro" id="IPR007492">
    <property type="entry name" value="LytTR_DNA-bd_dom"/>
</dbReference>
<dbReference type="SMART" id="SM00850">
    <property type="entry name" value="LytTR"/>
    <property type="match status" value="1"/>
</dbReference>
<dbReference type="Proteomes" id="UP001138686">
    <property type="component" value="Unassembled WGS sequence"/>
</dbReference>
<feature type="chain" id="PRO_5040917034" evidence="2">
    <location>
        <begin position="21"/>
        <end position="515"/>
    </location>
</feature>
<evidence type="ECO:0000256" key="1">
    <source>
        <dbReference type="SAM" id="Phobius"/>
    </source>
</evidence>
<evidence type="ECO:0000313" key="4">
    <source>
        <dbReference type="EMBL" id="MBW2937295.1"/>
    </source>
</evidence>
<keyword evidence="1" id="KW-0472">Membrane</keyword>
<sequence length="515" mass="59496">MNKVLFIIGFLILSESTAFSQNHTQIDFDSLLQKAKVFYKTNQDSALYYSGLAYKKALKQGDVSVIGQAIAQHATYLISKKKYQEAEKLLNQNLQNKSKINKIDLGITYANFGSINSLKEQRDIALENYLIALYIFEEIGSHDYLARTYLNVGIIYENEGKNKQADYFYDKSLHHSNFNNNSLSVTHEDVKRGAEENYETKLKICFEALKSIENQSESRLASVIYHDLSKNYIDNKKYLEAIEMAKKAIEIKNNIGYTQNLDFSYFILGKSQIRLNINDEGIRNLLTAIKLSEKRSLKPLMYEMLILGYKNKSDYKNAFLYAETLSKIKDSIATFQENERIAEITSKYQVEKQTNDILRLEKANQETALLLSQQTRRRWQWATLSILFLIISLFLGRKLVAYIQKVKNVESEKAAIEKKVEAKYIALNNKAKVYIKDLDYIKSDGNYLEFYSKEKKVIDRNKLKTVANQLPPNFVQTHRSFIVNKNVIQSLNATSLRLQNGVEIPVSRTYKQNLS</sequence>
<keyword evidence="2" id="KW-0732">Signal</keyword>
<evidence type="ECO:0000256" key="2">
    <source>
        <dbReference type="SAM" id="SignalP"/>
    </source>
</evidence>
<gene>
    <name evidence="4" type="ORF">KXJ69_04210</name>
</gene>
<feature type="domain" description="HTH LytTR-type" evidence="3">
    <location>
        <begin position="435"/>
        <end position="515"/>
    </location>
</feature>
<reference evidence="4" key="1">
    <citation type="submission" date="2021-07" db="EMBL/GenBank/DDBJ databases">
        <title>Aureisphaera sp. CAU 1614 isolated from sea sediment.</title>
        <authorList>
            <person name="Kim W."/>
        </authorList>
    </citation>
    <scope>NUCLEOTIDE SEQUENCE</scope>
    <source>
        <strain evidence="4">CAU 1614</strain>
    </source>
</reference>
<protein>
    <submittedName>
        <fullName evidence="4">LytTR family transcriptional regulator</fullName>
    </submittedName>
</protein>
<dbReference type="RefSeq" id="WP_219051594.1">
    <property type="nucleotide sequence ID" value="NZ_JAHWDP010000001.1"/>
</dbReference>
<organism evidence="4 5">
    <name type="scientific">Halomarinibacterium sedimenti</name>
    <dbReference type="NCBI Taxonomy" id="2857106"/>
    <lineage>
        <taxon>Bacteria</taxon>
        <taxon>Pseudomonadati</taxon>
        <taxon>Bacteroidota</taxon>
        <taxon>Flavobacteriia</taxon>
        <taxon>Flavobacteriales</taxon>
        <taxon>Flavobacteriaceae</taxon>
        <taxon>Halomarinibacterium</taxon>
    </lineage>
</organism>
<feature type="transmembrane region" description="Helical" evidence="1">
    <location>
        <begin position="379"/>
        <end position="396"/>
    </location>
</feature>
<proteinExistence type="predicted"/>
<dbReference type="EMBL" id="JAHWDP010000001">
    <property type="protein sequence ID" value="MBW2937295.1"/>
    <property type="molecule type" value="Genomic_DNA"/>
</dbReference>
<dbReference type="AlphaFoldDB" id="A0A9X1JV45"/>
<evidence type="ECO:0000259" key="3">
    <source>
        <dbReference type="PROSITE" id="PS50930"/>
    </source>
</evidence>
<dbReference type="GO" id="GO:0003677">
    <property type="term" value="F:DNA binding"/>
    <property type="evidence" value="ECO:0007669"/>
    <property type="project" value="InterPro"/>
</dbReference>
<name>A0A9X1JV45_9FLAO</name>
<keyword evidence="1" id="KW-0812">Transmembrane</keyword>
<dbReference type="PROSITE" id="PS50930">
    <property type="entry name" value="HTH_LYTTR"/>
    <property type="match status" value="1"/>
</dbReference>
<accession>A0A9X1JV45</accession>